<feature type="domain" description="Mandelate racemase/muconate lactonizing enzyme C-terminal" evidence="4">
    <location>
        <begin position="136"/>
        <end position="242"/>
    </location>
</feature>
<dbReference type="InterPro" id="IPR029017">
    <property type="entry name" value="Enolase-like_N"/>
</dbReference>
<sequence length="372" mass="41129">MEITDVNQYHLQYDMADSFQPAWKPGFEQTEHEVLLFELETDAGISGVATASGFAGRMDYLELAEMFLVGEDPREIESLVEKLDPLNLWGPRPWHFEVALWDIVGKDAGKPIYELLGGSGDPIPAYASTGERQGVDERLAYVEDRVSEGFEAVKLRCHGDDPAPDLEVARRIREAYPDLTLMMDANMGWSVPMVDVEPWSFDDALSVARELEEIGNVGWLEEPLDRRNYEGLARLREKTDVPIAGGEFNNGVHHFREFIKQGSLDVLQPDAVLATGISGGKKVAAMADTHGLEFAPHTWNDGLGFVANLHLLAATGARWCEYPLDPPGWTPESRDFLLEKPVVAEDGAVSPPDGPGLGVDLDWDLIEELDAS</sequence>
<dbReference type="SUPFAM" id="SSF51604">
    <property type="entry name" value="Enolase C-terminal domain-like"/>
    <property type="match status" value="1"/>
</dbReference>
<dbReference type="InterPro" id="IPR036849">
    <property type="entry name" value="Enolase-like_C_sf"/>
</dbReference>
<comment type="cofactor">
    <cofactor evidence="1">
        <name>Mg(2+)</name>
        <dbReference type="ChEBI" id="CHEBI:18420"/>
    </cofactor>
</comment>
<evidence type="ECO:0000313" key="6">
    <source>
        <dbReference type="Proteomes" id="UP001596395"/>
    </source>
</evidence>
<accession>A0ABD5VJF9</accession>
<dbReference type="SFLD" id="SFLDG00179">
    <property type="entry name" value="mandelate_racemase"/>
    <property type="match status" value="1"/>
</dbReference>
<dbReference type="SFLD" id="SFLDS00001">
    <property type="entry name" value="Enolase"/>
    <property type="match status" value="1"/>
</dbReference>
<proteinExistence type="predicted"/>
<dbReference type="Pfam" id="PF02746">
    <property type="entry name" value="MR_MLE_N"/>
    <property type="match status" value="1"/>
</dbReference>
<dbReference type="SMART" id="SM00922">
    <property type="entry name" value="MR_MLE"/>
    <property type="match status" value="1"/>
</dbReference>
<organism evidence="5 6">
    <name type="scientific">Halorubellus litoreus</name>
    <dbReference type="NCBI Taxonomy" id="755308"/>
    <lineage>
        <taxon>Archaea</taxon>
        <taxon>Methanobacteriati</taxon>
        <taxon>Methanobacteriota</taxon>
        <taxon>Stenosarchaea group</taxon>
        <taxon>Halobacteria</taxon>
        <taxon>Halobacteriales</taxon>
        <taxon>Halorubellaceae</taxon>
        <taxon>Halorubellus</taxon>
    </lineage>
</organism>
<dbReference type="GO" id="GO:0016836">
    <property type="term" value="F:hydro-lyase activity"/>
    <property type="evidence" value="ECO:0007669"/>
    <property type="project" value="UniProtKB-ARBA"/>
</dbReference>
<dbReference type="Pfam" id="PF13378">
    <property type="entry name" value="MR_MLE_C"/>
    <property type="match status" value="1"/>
</dbReference>
<dbReference type="InterPro" id="IPR013341">
    <property type="entry name" value="Mandelate_racemase_N_dom"/>
</dbReference>
<dbReference type="GO" id="GO:0046872">
    <property type="term" value="F:metal ion binding"/>
    <property type="evidence" value="ECO:0007669"/>
    <property type="project" value="UniProtKB-KW"/>
</dbReference>
<dbReference type="Gene3D" id="3.30.390.10">
    <property type="entry name" value="Enolase-like, N-terminal domain"/>
    <property type="match status" value="1"/>
</dbReference>
<dbReference type="RefSeq" id="WP_336351162.1">
    <property type="nucleotide sequence ID" value="NZ_JAZAQL010000003.1"/>
</dbReference>
<dbReference type="InterPro" id="IPR029065">
    <property type="entry name" value="Enolase_C-like"/>
</dbReference>
<gene>
    <name evidence="5" type="ORF">ACFQGB_15195</name>
</gene>
<name>A0ABD5VJF9_9EURY</name>
<dbReference type="AlphaFoldDB" id="A0ABD5VJF9"/>
<comment type="caution">
    <text evidence="5">The sequence shown here is derived from an EMBL/GenBank/DDBJ whole genome shotgun (WGS) entry which is preliminary data.</text>
</comment>
<keyword evidence="2" id="KW-0479">Metal-binding</keyword>
<protein>
    <submittedName>
        <fullName evidence="5">Mandelate racemase/muconate lactonizing enzyme family protein</fullName>
    </submittedName>
</protein>
<dbReference type="InterPro" id="IPR046945">
    <property type="entry name" value="RHMD-like"/>
</dbReference>
<dbReference type="Gene3D" id="3.20.20.120">
    <property type="entry name" value="Enolase-like C-terminal domain"/>
    <property type="match status" value="1"/>
</dbReference>
<dbReference type="CDD" id="cd03316">
    <property type="entry name" value="MR_like"/>
    <property type="match status" value="1"/>
</dbReference>
<reference evidence="5 6" key="1">
    <citation type="journal article" date="2019" name="Int. J. Syst. Evol. Microbiol.">
        <title>The Global Catalogue of Microorganisms (GCM) 10K type strain sequencing project: providing services to taxonomists for standard genome sequencing and annotation.</title>
        <authorList>
            <consortium name="The Broad Institute Genomics Platform"/>
            <consortium name="The Broad Institute Genome Sequencing Center for Infectious Disease"/>
            <person name="Wu L."/>
            <person name="Ma J."/>
        </authorList>
    </citation>
    <scope>NUCLEOTIDE SEQUENCE [LARGE SCALE GENOMIC DNA]</scope>
    <source>
        <strain evidence="5 6">GX26</strain>
    </source>
</reference>
<keyword evidence="3" id="KW-0460">Magnesium</keyword>
<keyword evidence="6" id="KW-1185">Reference proteome</keyword>
<dbReference type="PANTHER" id="PTHR13794:SF58">
    <property type="entry name" value="MITOCHONDRIAL ENOLASE SUPERFAMILY MEMBER 1"/>
    <property type="match status" value="1"/>
</dbReference>
<dbReference type="InterPro" id="IPR013342">
    <property type="entry name" value="Mandelate_racemase_C"/>
</dbReference>
<evidence type="ECO:0000256" key="3">
    <source>
        <dbReference type="ARBA" id="ARBA00022842"/>
    </source>
</evidence>
<dbReference type="SUPFAM" id="SSF54826">
    <property type="entry name" value="Enolase N-terminal domain-like"/>
    <property type="match status" value="1"/>
</dbReference>
<dbReference type="PANTHER" id="PTHR13794">
    <property type="entry name" value="ENOLASE SUPERFAMILY, MANDELATE RACEMASE"/>
    <property type="match status" value="1"/>
</dbReference>
<dbReference type="Proteomes" id="UP001596395">
    <property type="component" value="Unassembled WGS sequence"/>
</dbReference>
<evidence type="ECO:0000313" key="5">
    <source>
        <dbReference type="EMBL" id="MFC6954207.1"/>
    </source>
</evidence>
<evidence type="ECO:0000259" key="4">
    <source>
        <dbReference type="SMART" id="SM00922"/>
    </source>
</evidence>
<dbReference type="EMBL" id="JBHSXN010000003">
    <property type="protein sequence ID" value="MFC6954207.1"/>
    <property type="molecule type" value="Genomic_DNA"/>
</dbReference>
<evidence type="ECO:0000256" key="2">
    <source>
        <dbReference type="ARBA" id="ARBA00022723"/>
    </source>
</evidence>
<evidence type="ECO:0000256" key="1">
    <source>
        <dbReference type="ARBA" id="ARBA00001946"/>
    </source>
</evidence>